<keyword evidence="3" id="KW-1185">Reference proteome</keyword>
<sequence>HLQDAWQEVYVLPGHTVPPSSHKTTFCAASQLFAIILPRNRLSPFPQIRNTTTSAFLSGPKSPLSLSHYFGQGDSRAERRRGSS</sequence>
<evidence type="ECO:0000313" key="2">
    <source>
        <dbReference type="Ensembl" id="ENSPSMP00000032351.1"/>
    </source>
</evidence>
<evidence type="ECO:0000256" key="1">
    <source>
        <dbReference type="SAM" id="MobiDB-lite"/>
    </source>
</evidence>
<reference evidence="2" key="1">
    <citation type="submission" date="2025-08" db="UniProtKB">
        <authorList>
            <consortium name="Ensembl"/>
        </authorList>
    </citation>
    <scope>IDENTIFICATION</scope>
</reference>
<dbReference type="AlphaFoldDB" id="A0A8C9AGN4"/>
<organism evidence="2 3">
    <name type="scientific">Prolemur simus</name>
    <name type="common">Greater bamboo lemur</name>
    <name type="synonym">Hapalemur simus</name>
    <dbReference type="NCBI Taxonomy" id="1328070"/>
    <lineage>
        <taxon>Eukaryota</taxon>
        <taxon>Metazoa</taxon>
        <taxon>Chordata</taxon>
        <taxon>Craniata</taxon>
        <taxon>Vertebrata</taxon>
        <taxon>Euteleostomi</taxon>
        <taxon>Mammalia</taxon>
        <taxon>Eutheria</taxon>
        <taxon>Euarchontoglires</taxon>
        <taxon>Primates</taxon>
        <taxon>Strepsirrhini</taxon>
        <taxon>Lemuriformes</taxon>
        <taxon>Lemuridae</taxon>
        <taxon>Prolemur</taxon>
    </lineage>
</organism>
<dbReference type="Proteomes" id="UP000694414">
    <property type="component" value="Unplaced"/>
</dbReference>
<reference evidence="2" key="2">
    <citation type="submission" date="2025-09" db="UniProtKB">
        <authorList>
            <consortium name="Ensembl"/>
        </authorList>
    </citation>
    <scope>IDENTIFICATION</scope>
</reference>
<feature type="compositionally biased region" description="Basic and acidic residues" evidence="1">
    <location>
        <begin position="75"/>
        <end position="84"/>
    </location>
</feature>
<accession>A0A8C9AGN4</accession>
<dbReference type="Ensembl" id="ENSPSMT00000037320.1">
    <property type="protein sequence ID" value="ENSPSMP00000032351.1"/>
    <property type="gene ID" value="ENSPSMG00000022394.1"/>
</dbReference>
<protein>
    <submittedName>
        <fullName evidence="2">Uncharacterized protein</fullName>
    </submittedName>
</protein>
<evidence type="ECO:0000313" key="3">
    <source>
        <dbReference type="Proteomes" id="UP000694414"/>
    </source>
</evidence>
<proteinExistence type="predicted"/>
<feature type="region of interest" description="Disordered" evidence="1">
    <location>
        <begin position="62"/>
        <end position="84"/>
    </location>
</feature>
<name>A0A8C9AGN4_PROSS</name>